<name>A0ABW1WD28_9BACL</name>
<dbReference type="EMBL" id="JBHSTQ010000001">
    <property type="protein sequence ID" value="MFC6385069.1"/>
    <property type="molecule type" value="Genomic_DNA"/>
</dbReference>
<proteinExistence type="predicted"/>
<feature type="transmembrane region" description="Helical" evidence="1">
    <location>
        <begin position="17"/>
        <end position="38"/>
    </location>
</feature>
<sequence length="188" mass="21215">MIDINLLPYEQKTSPKMILFIIAFAIFCLAGLITLAVYNWHLNSELQSVQKQEAAWKARANKTIEFKQPEVSTKPTPADAVNEILLNRLTLFTTWAEMTKELPTSGSFTTIDYDTTGKMTVTADVPSFADIRPYIDRLRKQRYFSKVVVTQVNQIDPSSGSSIDQTKGYQLTFTMHTAASLPITKKKD</sequence>
<evidence type="ECO:0000313" key="2">
    <source>
        <dbReference type="EMBL" id="MFC6385069.1"/>
    </source>
</evidence>
<evidence type="ECO:0000256" key="1">
    <source>
        <dbReference type="SAM" id="Phobius"/>
    </source>
</evidence>
<organism evidence="2 3">
    <name type="scientific">Sporolactobacillus kofuensis</name>
    <dbReference type="NCBI Taxonomy" id="269672"/>
    <lineage>
        <taxon>Bacteria</taxon>
        <taxon>Bacillati</taxon>
        <taxon>Bacillota</taxon>
        <taxon>Bacilli</taxon>
        <taxon>Bacillales</taxon>
        <taxon>Sporolactobacillaceae</taxon>
        <taxon>Sporolactobacillus</taxon>
    </lineage>
</organism>
<comment type="caution">
    <text evidence="2">The sequence shown here is derived from an EMBL/GenBank/DDBJ whole genome shotgun (WGS) entry which is preliminary data.</text>
</comment>
<dbReference type="Proteomes" id="UP001596267">
    <property type="component" value="Unassembled WGS sequence"/>
</dbReference>
<keyword evidence="1" id="KW-0472">Membrane</keyword>
<evidence type="ECO:0000313" key="3">
    <source>
        <dbReference type="Proteomes" id="UP001596267"/>
    </source>
</evidence>
<dbReference type="RefSeq" id="WP_253053791.1">
    <property type="nucleotide sequence ID" value="NZ_JAMXWN010000005.1"/>
</dbReference>
<keyword evidence="1" id="KW-0812">Transmembrane</keyword>
<keyword evidence="3" id="KW-1185">Reference proteome</keyword>
<protein>
    <submittedName>
        <fullName evidence="2">PilN domain-containing protein</fullName>
    </submittedName>
</protein>
<gene>
    <name evidence="2" type="ORF">ACFP7A_00505</name>
</gene>
<reference evidence="3" key="1">
    <citation type="journal article" date="2019" name="Int. J. Syst. Evol. Microbiol.">
        <title>The Global Catalogue of Microorganisms (GCM) 10K type strain sequencing project: providing services to taxonomists for standard genome sequencing and annotation.</title>
        <authorList>
            <consortium name="The Broad Institute Genomics Platform"/>
            <consortium name="The Broad Institute Genome Sequencing Center for Infectious Disease"/>
            <person name="Wu L."/>
            <person name="Ma J."/>
        </authorList>
    </citation>
    <scope>NUCLEOTIDE SEQUENCE [LARGE SCALE GENOMIC DNA]</scope>
    <source>
        <strain evidence="3">CCUG 42001</strain>
    </source>
</reference>
<accession>A0ABW1WD28</accession>
<keyword evidence="1" id="KW-1133">Transmembrane helix</keyword>